<feature type="domain" description="Aminotransferase-like plant mobile" evidence="2">
    <location>
        <begin position="313"/>
        <end position="409"/>
    </location>
</feature>
<evidence type="ECO:0000259" key="2">
    <source>
        <dbReference type="Pfam" id="PF10536"/>
    </source>
</evidence>
<dbReference type="Pfam" id="PF10551">
    <property type="entry name" value="MULE"/>
    <property type="match status" value="1"/>
</dbReference>
<dbReference type="PANTHER" id="PTHR46033">
    <property type="entry name" value="PROTEIN MAIN-LIKE 2"/>
    <property type="match status" value="1"/>
</dbReference>
<organism evidence="4 5">
    <name type="scientific">Cucumis melo var. makuwa</name>
    <name type="common">Oriental melon</name>
    <dbReference type="NCBI Taxonomy" id="1194695"/>
    <lineage>
        <taxon>Eukaryota</taxon>
        <taxon>Viridiplantae</taxon>
        <taxon>Streptophyta</taxon>
        <taxon>Embryophyta</taxon>
        <taxon>Tracheophyta</taxon>
        <taxon>Spermatophyta</taxon>
        <taxon>Magnoliopsida</taxon>
        <taxon>eudicotyledons</taxon>
        <taxon>Gunneridae</taxon>
        <taxon>Pentapetalae</taxon>
        <taxon>rosids</taxon>
        <taxon>fabids</taxon>
        <taxon>Cucurbitales</taxon>
        <taxon>Cucurbitaceae</taxon>
        <taxon>Benincaseae</taxon>
        <taxon>Cucumis</taxon>
    </lineage>
</organism>
<dbReference type="GO" id="GO:0010073">
    <property type="term" value="P:meristem maintenance"/>
    <property type="evidence" value="ECO:0007669"/>
    <property type="project" value="InterPro"/>
</dbReference>
<evidence type="ECO:0000313" key="4">
    <source>
        <dbReference type="EMBL" id="TYK14590.1"/>
    </source>
</evidence>
<gene>
    <name evidence="4" type="ORF">E5676_scaffold552G00900</name>
</gene>
<feature type="compositionally biased region" description="Low complexity" evidence="1">
    <location>
        <begin position="777"/>
        <end position="800"/>
    </location>
</feature>
<feature type="region of interest" description="Disordered" evidence="1">
    <location>
        <begin position="764"/>
        <end position="819"/>
    </location>
</feature>
<evidence type="ECO:0000313" key="5">
    <source>
        <dbReference type="Proteomes" id="UP000321947"/>
    </source>
</evidence>
<name>A0A5D3CT32_CUCMM</name>
<feature type="compositionally biased region" description="Polar residues" evidence="1">
    <location>
        <begin position="715"/>
        <end position="725"/>
    </location>
</feature>
<feature type="region of interest" description="Disordered" evidence="1">
    <location>
        <begin position="712"/>
        <end position="745"/>
    </location>
</feature>
<feature type="domain" description="Aminotransferase-like plant mobile" evidence="2">
    <location>
        <begin position="423"/>
        <end position="514"/>
    </location>
</feature>
<dbReference type="PANTHER" id="PTHR46033:SF8">
    <property type="entry name" value="PROTEIN MAINTENANCE OF MERISTEMS-LIKE"/>
    <property type="match status" value="1"/>
</dbReference>
<evidence type="ECO:0000259" key="3">
    <source>
        <dbReference type="Pfam" id="PF10551"/>
    </source>
</evidence>
<protein>
    <submittedName>
        <fullName evidence="4">Mediator of RNA polymerase II transcription subunit 12-like isoform X1</fullName>
    </submittedName>
</protein>
<reference evidence="4 5" key="1">
    <citation type="submission" date="2019-08" db="EMBL/GenBank/DDBJ databases">
        <title>Draft genome sequences of two oriental melons (Cucumis melo L. var makuwa).</title>
        <authorList>
            <person name="Kwon S.-Y."/>
        </authorList>
    </citation>
    <scope>NUCLEOTIDE SEQUENCE [LARGE SCALE GENOMIC DNA]</scope>
    <source>
        <strain evidence="5">cv. Chang Bougi</strain>
        <tissue evidence="4">Leaf</tissue>
    </source>
</reference>
<dbReference type="Proteomes" id="UP000321947">
    <property type="component" value="Unassembled WGS sequence"/>
</dbReference>
<dbReference type="EMBL" id="SSTD01009281">
    <property type="protein sequence ID" value="TYK14590.1"/>
    <property type="molecule type" value="Genomic_DNA"/>
</dbReference>
<dbReference type="Pfam" id="PF10536">
    <property type="entry name" value="PMD"/>
    <property type="match status" value="2"/>
</dbReference>
<dbReference type="InterPro" id="IPR019557">
    <property type="entry name" value="AminoTfrase-like_pln_mobile"/>
</dbReference>
<dbReference type="AlphaFoldDB" id="A0A5D3CT32"/>
<accession>A0A5D3CT32</accession>
<dbReference type="InterPro" id="IPR018289">
    <property type="entry name" value="MULE_transposase_dom"/>
</dbReference>
<evidence type="ECO:0000256" key="1">
    <source>
        <dbReference type="SAM" id="MobiDB-lite"/>
    </source>
</evidence>
<feature type="domain" description="MULE transposase" evidence="3">
    <location>
        <begin position="214"/>
        <end position="270"/>
    </location>
</feature>
<comment type="caution">
    <text evidence="4">The sequence shown here is derived from an EMBL/GenBank/DDBJ whole genome shotgun (WGS) entry which is preliminary data.</text>
</comment>
<proteinExistence type="predicted"/>
<sequence length="819" mass="95370">MVNLTINLNVEPRYVEEYVDVDPESDAPPVCHEEEMVATNEYTEFRTKTDDEFEEMDFDGCEYEVPSNTFTNLDMDAVDDIQEHDPIIVPMVIDNTKLYMGMICENKEMLQHMVKCFAIKSHAPYEVVESTPTKWVIRWLGMVKKKAVAKVFGDWDESYKLLPRWLYMVKHTNPGTLVEWRVQVTPIEGHVILPSVFWAFGPYKEAFSRCRPLIQIDGTHLYGKYRGKLLIATSIDSNGHLLPLAFAIVEEESADSWGWFLRHLKQIVTHDEFNMNYEDFVEDYYKISTYAACYVPQFQPVPHEDYWITPTRFYGLARLGFIQLDWHLITALLKRWRPKTHTFYMPVGECTITLQDVEVLVGLPTDGEPVIGQMHDDWLHVCQELLGVIPPPEQIRGQRLSLTWLGVEFHELANDADEETITRRYSWGGACLAWLYRQLCKASKQGVREIAGPLILLQIWAWERFPIVAPQLLHVNANQLHGRAYGSRWRDQFCVTRSATHVVSQYRYMFDLLQPSQFGIQQAVPRDCNTEPLLHNIDLRTADWSDRVAHLVMRWHNRRRFTATGPPIEQFDMDVTQEYIHWYKNISKLYITQPGAAMSHLRSNNIRLRNVADDLQQVLNICNDNEQYMENIHYMYDVPIVLAPVQKRRPLVQEPDQLEEVDQHGEEVPPMTQTQTQSEHSYVCPVMMMPTFGTTYYDSKVGQSSDFERGYYNSEAGQSSTNFGQQYYDLGSDPSSSYMHDHGRGRGEHNEYLYYEVPAAVPEQSDEQVIPEQSDEQAVPEQSDEQQQQKNQEKIQQQRVQSRRRQPARNRRRPGCGTH</sequence>
<dbReference type="InterPro" id="IPR044824">
    <property type="entry name" value="MAIN-like"/>
</dbReference>
<feature type="compositionally biased region" description="Basic residues" evidence="1">
    <location>
        <begin position="801"/>
        <end position="819"/>
    </location>
</feature>